<keyword evidence="10" id="KW-1185">Reference proteome</keyword>
<dbReference type="InterPro" id="IPR036249">
    <property type="entry name" value="Thioredoxin-like_sf"/>
</dbReference>
<dbReference type="Pfam" id="PF13899">
    <property type="entry name" value="Thioredoxin_7"/>
    <property type="match status" value="1"/>
</dbReference>
<keyword evidence="7" id="KW-0732">Signal</keyword>
<feature type="transmembrane region" description="Helical" evidence="6">
    <location>
        <begin position="325"/>
        <end position="342"/>
    </location>
</feature>
<name>A0ABS7Z739_9SPHI</name>
<protein>
    <submittedName>
        <fullName evidence="9">Thioredoxin family protein</fullName>
    </submittedName>
</protein>
<evidence type="ECO:0000313" key="10">
    <source>
        <dbReference type="Proteomes" id="UP001165302"/>
    </source>
</evidence>
<dbReference type="SUPFAM" id="SSF52833">
    <property type="entry name" value="Thioredoxin-like"/>
    <property type="match status" value="1"/>
</dbReference>
<evidence type="ECO:0000259" key="8">
    <source>
        <dbReference type="Pfam" id="PF02683"/>
    </source>
</evidence>
<evidence type="ECO:0000256" key="5">
    <source>
        <dbReference type="ARBA" id="ARBA00023136"/>
    </source>
</evidence>
<feature type="signal peptide" evidence="7">
    <location>
        <begin position="1"/>
        <end position="23"/>
    </location>
</feature>
<feature type="transmembrane region" description="Helical" evidence="6">
    <location>
        <begin position="96"/>
        <end position="120"/>
    </location>
</feature>
<comment type="subcellular location">
    <subcellularLocation>
        <location evidence="1">Membrane</location>
        <topology evidence="1">Multi-pass membrane protein</topology>
    </subcellularLocation>
</comment>
<feature type="transmembrane region" description="Helical" evidence="6">
    <location>
        <begin position="288"/>
        <end position="305"/>
    </location>
</feature>
<evidence type="ECO:0000256" key="3">
    <source>
        <dbReference type="ARBA" id="ARBA00022748"/>
    </source>
</evidence>
<evidence type="ECO:0000256" key="1">
    <source>
        <dbReference type="ARBA" id="ARBA00004141"/>
    </source>
</evidence>
<evidence type="ECO:0000256" key="7">
    <source>
        <dbReference type="SAM" id="SignalP"/>
    </source>
</evidence>
<gene>
    <name evidence="9" type="ORF">IPZ78_12560</name>
</gene>
<evidence type="ECO:0000256" key="2">
    <source>
        <dbReference type="ARBA" id="ARBA00022692"/>
    </source>
</evidence>
<reference evidence="9" key="1">
    <citation type="submission" date="2020-10" db="EMBL/GenBank/DDBJ databases">
        <authorList>
            <person name="Lu T."/>
            <person name="Wang Q."/>
            <person name="Han X."/>
        </authorList>
    </citation>
    <scope>NUCLEOTIDE SEQUENCE</scope>
    <source>
        <strain evidence="9">WQ 366</strain>
    </source>
</reference>
<feature type="transmembrane region" description="Helical" evidence="6">
    <location>
        <begin position="363"/>
        <end position="381"/>
    </location>
</feature>
<keyword evidence="4 6" id="KW-1133">Transmembrane helix</keyword>
<dbReference type="InterPro" id="IPR003834">
    <property type="entry name" value="Cyt_c_assmbl_TM_dom"/>
</dbReference>
<feature type="transmembrane region" description="Helical" evidence="6">
    <location>
        <begin position="217"/>
        <end position="244"/>
    </location>
</feature>
<dbReference type="Gene3D" id="3.40.30.10">
    <property type="entry name" value="Glutaredoxin"/>
    <property type="match status" value="1"/>
</dbReference>
<feature type="transmembrane region" description="Helical" evidence="6">
    <location>
        <begin position="176"/>
        <end position="196"/>
    </location>
</feature>
<keyword evidence="5 6" id="KW-0472">Membrane</keyword>
<comment type="caution">
    <text evidence="9">The sequence shown here is derived from an EMBL/GenBank/DDBJ whole genome shotgun (WGS) entry which is preliminary data.</text>
</comment>
<feature type="transmembrane region" description="Helical" evidence="6">
    <location>
        <begin position="141"/>
        <end position="164"/>
    </location>
</feature>
<accession>A0ABS7Z739</accession>
<dbReference type="Proteomes" id="UP001165302">
    <property type="component" value="Unassembled WGS sequence"/>
</dbReference>
<evidence type="ECO:0000313" key="9">
    <source>
        <dbReference type="EMBL" id="MCA5005983.1"/>
    </source>
</evidence>
<evidence type="ECO:0000256" key="4">
    <source>
        <dbReference type="ARBA" id="ARBA00022989"/>
    </source>
</evidence>
<keyword evidence="2 6" id="KW-0812">Transmembrane</keyword>
<feature type="chain" id="PRO_5047291994" evidence="7">
    <location>
        <begin position="24"/>
        <end position="576"/>
    </location>
</feature>
<feature type="domain" description="Cytochrome C biogenesis protein transmembrane" evidence="8">
    <location>
        <begin position="98"/>
        <end position="311"/>
    </location>
</feature>
<sequence length="576" mass="63022">MKAYLFSILLLLNLGLFNSISFAQDTIINLDDVEFSDGTSSEEASVDSSAVVDFGDVEFTDGQDSSQLSAATSPVDSLQNAGISTSSETQKEDASLWGIFIAGLLGGFAAFFMPCIFPMVPLTVSFFTKKAGSRSKAISQAFMYGLFIIVIYVALGMLITIAFGPEALNELSTNGIFNFFFFLLLVVFATSFLGAFEITLPSSFVNKIDSNSDKSGLVGLFFMSASLAVVSFSCTGPIIGTLLVEAATRGERLGPAIGMLGFSLALAVPFVLFAMFPSMLKSLPKSGGWLNSIKVVLGFLELALALKFLSNVDLAYNWNLLDREVYLALWIVIFGLLGLYLIGKIKFSHDSSLEFLSVPRTMFAIMVFTFVVYMIPGMWGAPLKAISAFLPPVGTQDFDLASGVSHAPNAAGTDAAKRKHYTYFHSKATIKGLDPYYDYEEALAAAKEQNKPLLVDFTGWNCVNCRKMEAEVWSIPKVRDMINNDFILVELYVDDKVLELPESEHYVSEKTGKKINTVSKRNADFQITRFESNSQPLYALLDTNGELLVPTSGAVYNVDKYADFLKSGLEKFKAKH</sequence>
<dbReference type="RefSeq" id="WP_225554258.1">
    <property type="nucleotide sequence ID" value="NZ_JADEYP010000025.1"/>
</dbReference>
<evidence type="ECO:0000256" key="6">
    <source>
        <dbReference type="SAM" id="Phobius"/>
    </source>
</evidence>
<dbReference type="Pfam" id="PF02683">
    <property type="entry name" value="DsbD_TM"/>
    <property type="match status" value="1"/>
</dbReference>
<feature type="transmembrane region" description="Helical" evidence="6">
    <location>
        <begin position="256"/>
        <end position="276"/>
    </location>
</feature>
<keyword evidence="3" id="KW-0201">Cytochrome c-type biogenesis</keyword>
<dbReference type="PANTHER" id="PTHR32234:SF0">
    <property type="entry name" value="THIOL:DISULFIDE INTERCHANGE PROTEIN DSBD"/>
    <property type="match status" value="1"/>
</dbReference>
<organism evidence="9 10">
    <name type="scientific">Sphingobacterium bovistauri</name>
    <dbReference type="NCBI Taxonomy" id="2781959"/>
    <lineage>
        <taxon>Bacteria</taxon>
        <taxon>Pseudomonadati</taxon>
        <taxon>Bacteroidota</taxon>
        <taxon>Sphingobacteriia</taxon>
        <taxon>Sphingobacteriales</taxon>
        <taxon>Sphingobacteriaceae</taxon>
        <taxon>Sphingobacterium</taxon>
    </lineage>
</organism>
<dbReference type="EMBL" id="JADEYP010000025">
    <property type="protein sequence ID" value="MCA5005983.1"/>
    <property type="molecule type" value="Genomic_DNA"/>
</dbReference>
<dbReference type="PANTHER" id="PTHR32234">
    <property type="entry name" value="THIOL:DISULFIDE INTERCHANGE PROTEIN DSBD"/>
    <property type="match status" value="1"/>
</dbReference>
<proteinExistence type="predicted"/>